<keyword evidence="17" id="KW-0175">Coiled coil</keyword>
<keyword evidence="8 21" id="KW-0347">Helicase</keyword>
<evidence type="ECO:0000256" key="14">
    <source>
        <dbReference type="ARBA" id="ARBA00023235"/>
    </source>
</evidence>
<dbReference type="Gene3D" id="1.10.150.80">
    <property type="entry name" value="HRDC domain"/>
    <property type="match status" value="1"/>
</dbReference>
<dbReference type="GO" id="GO:0006281">
    <property type="term" value="P:DNA repair"/>
    <property type="evidence" value="ECO:0007669"/>
    <property type="project" value="UniProtKB-KW"/>
</dbReference>
<dbReference type="NCBIfam" id="TIGR00614">
    <property type="entry name" value="recQ_fam"/>
    <property type="match status" value="1"/>
</dbReference>
<dbReference type="EC" id="5.6.2.4" evidence="16"/>
<dbReference type="Pfam" id="PF00270">
    <property type="entry name" value="DEAD"/>
    <property type="match status" value="1"/>
</dbReference>
<dbReference type="FunFam" id="1.10.150.80:FF:000002">
    <property type="entry name" value="ATP-dependent DNA helicase RecQ"/>
    <property type="match status" value="1"/>
</dbReference>
<evidence type="ECO:0000256" key="6">
    <source>
        <dbReference type="ARBA" id="ARBA00022763"/>
    </source>
</evidence>
<dbReference type="SMART" id="SM00490">
    <property type="entry name" value="HELICc"/>
    <property type="match status" value="1"/>
</dbReference>
<evidence type="ECO:0000313" key="22">
    <source>
        <dbReference type="Proteomes" id="UP000664034"/>
    </source>
</evidence>
<evidence type="ECO:0000259" key="20">
    <source>
        <dbReference type="PROSITE" id="PS51194"/>
    </source>
</evidence>
<dbReference type="PANTHER" id="PTHR13710">
    <property type="entry name" value="DNA HELICASE RECQ FAMILY MEMBER"/>
    <property type="match status" value="1"/>
</dbReference>
<dbReference type="GO" id="GO:0046872">
    <property type="term" value="F:metal ion binding"/>
    <property type="evidence" value="ECO:0007669"/>
    <property type="project" value="UniProtKB-KW"/>
</dbReference>
<comment type="caution">
    <text evidence="21">The sequence shown here is derived from an EMBL/GenBank/DDBJ whole genome shotgun (WGS) entry which is preliminary data.</text>
</comment>
<dbReference type="GO" id="GO:0009432">
    <property type="term" value="P:SOS response"/>
    <property type="evidence" value="ECO:0007669"/>
    <property type="project" value="UniProtKB-UniRule"/>
</dbReference>
<evidence type="ECO:0000256" key="10">
    <source>
        <dbReference type="ARBA" id="ARBA00022840"/>
    </source>
</evidence>
<keyword evidence="5" id="KW-0547">Nucleotide-binding</keyword>
<evidence type="ECO:0000256" key="1">
    <source>
        <dbReference type="ARBA" id="ARBA00001946"/>
    </source>
</evidence>
<dbReference type="InterPro" id="IPR027417">
    <property type="entry name" value="P-loop_NTPase"/>
</dbReference>
<dbReference type="GO" id="GO:0006260">
    <property type="term" value="P:DNA replication"/>
    <property type="evidence" value="ECO:0007669"/>
    <property type="project" value="InterPro"/>
</dbReference>
<evidence type="ECO:0000256" key="2">
    <source>
        <dbReference type="ARBA" id="ARBA00001947"/>
    </source>
</evidence>
<dbReference type="PROSITE" id="PS50967">
    <property type="entry name" value="HRDC"/>
    <property type="match status" value="1"/>
</dbReference>
<evidence type="ECO:0000259" key="18">
    <source>
        <dbReference type="PROSITE" id="PS50967"/>
    </source>
</evidence>
<keyword evidence="10" id="KW-0067">ATP-binding</keyword>
<keyword evidence="14" id="KW-0413">Isomerase</keyword>
<gene>
    <name evidence="21" type="primary">recQ</name>
    <name evidence="21" type="ORF">J2I47_17185</name>
</gene>
<dbReference type="InterPro" id="IPR014001">
    <property type="entry name" value="Helicase_ATP-bd"/>
</dbReference>
<dbReference type="CDD" id="cd18794">
    <property type="entry name" value="SF2_C_RecQ"/>
    <property type="match status" value="1"/>
</dbReference>
<dbReference type="Pfam" id="PF14493">
    <property type="entry name" value="HTH_40"/>
    <property type="match status" value="1"/>
</dbReference>
<dbReference type="FunFam" id="3.40.50.300:FF:000296">
    <property type="entry name" value="ATP-dependent DNA helicase RecQ"/>
    <property type="match status" value="1"/>
</dbReference>
<evidence type="ECO:0000256" key="8">
    <source>
        <dbReference type="ARBA" id="ARBA00022806"/>
    </source>
</evidence>
<dbReference type="GO" id="GO:0009378">
    <property type="term" value="F:four-way junction helicase activity"/>
    <property type="evidence" value="ECO:0007669"/>
    <property type="project" value="TreeGrafter"/>
</dbReference>
<dbReference type="RefSeq" id="WP_207365829.1">
    <property type="nucleotide sequence ID" value="NZ_JAFMYV010000009.1"/>
</dbReference>
<dbReference type="GO" id="GO:0030894">
    <property type="term" value="C:replisome"/>
    <property type="evidence" value="ECO:0007669"/>
    <property type="project" value="TreeGrafter"/>
</dbReference>
<dbReference type="CDD" id="cd17920">
    <property type="entry name" value="DEXHc_RecQ"/>
    <property type="match status" value="1"/>
</dbReference>
<evidence type="ECO:0000256" key="4">
    <source>
        <dbReference type="ARBA" id="ARBA00022723"/>
    </source>
</evidence>
<dbReference type="Pfam" id="PF16124">
    <property type="entry name" value="RecQ_Zn_bind"/>
    <property type="match status" value="1"/>
</dbReference>
<dbReference type="InterPro" id="IPR010997">
    <property type="entry name" value="HRDC-like_sf"/>
</dbReference>
<dbReference type="SMART" id="SM00956">
    <property type="entry name" value="RQC"/>
    <property type="match status" value="1"/>
</dbReference>
<dbReference type="InterPro" id="IPR002121">
    <property type="entry name" value="HRDC_dom"/>
</dbReference>
<dbReference type="InterPro" id="IPR036388">
    <property type="entry name" value="WH-like_DNA-bd_sf"/>
</dbReference>
<dbReference type="Gene3D" id="1.10.10.10">
    <property type="entry name" value="Winged helix-like DNA-binding domain superfamily/Winged helix DNA-binding domain"/>
    <property type="match status" value="1"/>
</dbReference>
<evidence type="ECO:0000256" key="16">
    <source>
        <dbReference type="NCBIfam" id="TIGR01389"/>
    </source>
</evidence>
<dbReference type="Pfam" id="PF09382">
    <property type="entry name" value="RQC"/>
    <property type="match status" value="1"/>
</dbReference>
<evidence type="ECO:0000256" key="17">
    <source>
        <dbReference type="SAM" id="Coils"/>
    </source>
</evidence>
<keyword evidence="9" id="KW-0862">Zinc</keyword>
<dbReference type="InterPro" id="IPR032284">
    <property type="entry name" value="RecQ_Zn-bd"/>
</dbReference>
<comment type="cofactor">
    <cofactor evidence="2">
        <name>Zn(2+)</name>
        <dbReference type="ChEBI" id="CHEBI:29105"/>
    </cofactor>
</comment>
<keyword evidence="22" id="KW-1185">Reference proteome</keyword>
<dbReference type="EMBL" id="JAFMYV010000009">
    <property type="protein sequence ID" value="MBO0938288.1"/>
    <property type="molecule type" value="Genomic_DNA"/>
</dbReference>
<evidence type="ECO:0000259" key="19">
    <source>
        <dbReference type="PROSITE" id="PS51192"/>
    </source>
</evidence>
<dbReference type="InterPro" id="IPR029491">
    <property type="entry name" value="Helicase_HTH"/>
</dbReference>
<comment type="similarity">
    <text evidence="3">Belongs to the helicase family. RecQ subfamily.</text>
</comment>
<keyword evidence="11" id="KW-0238">DNA-binding</keyword>
<feature type="domain" description="Helicase ATP-binding" evidence="19">
    <location>
        <begin position="39"/>
        <end position="207"/>
    </location>
</feature>
<dbReference type="Pfam" id="PF00271">
    <property type="entry name" value="Helicase_C"/>
    <property type="match status" value="1"/>
</dbReference>
<keyword evidence="7 21" id="KW-0378">Hydrolase</keyword>
<dbReference type="InterPro" id="IPR011545">
    <property type="entry name" value="DEAD/DEAH_box_helicase_dom"/>
</dbReference>
<dbReference type="InterPro" id="IPR018982">
    <property type="entry name" value="RQC_domain"/>
</dbReference>
<feature type="domain" description="Helicase C-terminal" evidence="20">
    <location>
        <begin position="228"/>
        <end position="373"/>
    </location>
</feature>
<evidence type="ECO:0000256" key="13">
    <source>
        <dbReference type="ARBA" id="ARBA00023204"/>
    </source>
</evidence>
<dbReference type="GO" id="GO:0005737">
    <property type="term" value="C:cytoplasm"/>
    <property type="evidence" value="ECO:0007669"/>
    <property type="project" value="TreeGrafter"/>
</dbReference>
<keyword evidence="13" id="KW-0234">DNA repair</keyword>
<dbReference type="SUPFAM" id="SSF46785">
    <property type="entry name" value="Winged helix' DNA-binding domain"/>
    <property type="match status" value="1"/>
</dbReference>
<dbReference type="SUPFAM" id="SSF52540">
    <property type="entry name" value="P-loop containing nucleoside triphosphate hydrolases"/>
    <property type="match status" value="1"/>
</dbReference>
<feature type="coiled-coil region" evidence="17">
    <location>
        <begin position="531"/>
        <end position="558"/>
    </location>
</feature>
<accession>A0A939K5Z3</accession>
<evidence type="ECO:0000256" key="12">
    <source>
        <dbReference type="ARBA" id="ARBA00023172"/>
    </source>
</evidence>
<evidence type="ECO:0000256" key="7">
    <source>
        <dbReference type="ARBA" id="ARBA00022801"/>
    </source>
</evidence>
<dbReference type="GO" id="GO:0016787">
    <property type="term" value="F:hydrolase activity"/>
    <property type="evidence" value="ECO:0007669"/>
    <property type="project" value="UniProtKB-KW"/>
</dbReference>
<dbReference type="GO" id="GO:0006310">
    <property type="term" value="P:DNA recombination"/>
    <property type="evidence" value="ECO:0007669"/>
    <property type="project" value="UniProtKB-UniRule"/>
</dbReference>
<reference evidence="21" key="1">
    <citation type="submission" date="2021-03" db="EMBL/GenBank/DDBJ databases">
        <title>Fibrella sp. HMF5335 genome sequencing and assembly.</title>
        <authorList>
            <person name="Kang H."/>
            <person name="Kim H."/>
            <person name="Bae S."/>
            <person name="Joh K."/>
        </authorList>
    </citation>
    <scope>NUCLEOTIDE SEQUENCE</scope>
    <source>
        <strain evidence="21">HMF5335</strain>
    </source>
</reference>
<evidence type="ECO:0000256" key="9">
    <source>
        <dbReference type="ARBA" id="ARBA00022833"/>
    </source>
</evidence>
<evidence type="ECO:0000256" key="5">
    <source>
        <dbReference type="ARBA" id="ARBA00022741"/>
    </source>
</evidence>
<dbReference type="Pfam" id="PF00570">
    <property type="entry name" value="HRDC"/>
    <property type="match status" value="1"/>
</dbReference>
<organism evidence="21 22">
    <name type="scientific">Fibrella rubiginis</name>
    <dbReference type="NCBI Taxonomy" id="2817060"/>
    <lineage>
        <taxon>Bacteria</taxon>
        <taxon>Pseudomonadati</taxon>
        <taxon>Bacteroidota</taxon>
        <taxon>Cytophagia</taxon>
        <taxon>Cytophagales</taxon>
        <taxon>Spirosomataceae</taxon>
        <taxon>Fibrella</taxon>
    </lineage>
</organism>
<proteinExistence type="inferred from homology"/>
<dbReference type="InterPro" id="IPR036390">
    <property type="entry name" value="WH_DNA-bd_sf"/>
</dbReference>
<evidence type="ECO:0000313" key="21">
    <source>
        <dbReference type="EMBL" id="MBO0938288.1"/>
    </source>
</evidence>
<evidence type="ECO:0000256" key="3">
    <source>
        <dbReference type="ARBA" id="ARBA00005446"/>
    </source>
</evidence>
<dbReference type="GO" id="GO:0043590">
    <property type="term" value="C:bacterial nucleoid"/>
    <property type="evidence" value="ECO:0007669"/>
    <property type="project" value="TreeGrafter"/>
</dbReference>
<dbReference type="InterPro" id="IPR044876">
    <property type="entry name" value="HRDC_dom_sf"/>
</dbReference>
<dbReference type="InterPro" id="IPR001650">
    <property type="entry name" value="Helicase_C-like"/>
</dbReference>
<dbReference type="NCBIfam" id="TIGR01389">
    <property type="entry name" value="recQ"/>
    <property type="match status" value="1"/>
</dbReference>
<evidence type="ECO:0000256" key="11">
    <source>
        <dbReference type="ARBA" id="ARBA00023125"/>
    </source>
</evidence>
<comment type="cofactor">
    <cofactor evidence="1">
        <name>Mg(2+)</name>
        <dbReference type="ChEBI" id="CHEBI:18420"/>
    </cofactor>
</comment>
<keyword evidence="6" id="KW-0227">DNA damage</keyword>
<dbReference type="Proteomes" id="UP000664034">
    <property type="component" value="Unassembled WGS sequence"/>
</dbReference>
<keyword evidence="12" id="KW-0233">DNA recombination</keyword>
<feature type="domain" description="HRDC" evidence="18">
    <location>
        <begin position="535"/>
        <end position="615"/>
    </location>
</feature>
<comment type="catalytic activity">
    <reaction evidence="15">
        <text>Couples ATP hydrolysis with the unwinding of duplex DNA by translocating in the 3'-5' direction.</text>
        <dbReference type="EC" id="5.6.2.4"/>
    </reaction>
</comment>
<keyword evidence="4" id="KW-0479">Metal-binding</keyword>
<dbReference type="GO" id="GO:0005524">
    <property type="term" value="F:ATP binding"/>
    <property type="evidence" value="ECO:0007669"/>
    <property type="project" value="UniProtKB-KW"/>
</dbReference>
<dbReference type="AlphaFoldDB" id="A0A939K5Z3"/>
<sequence length="718" mass="80661">MLSEKQANATAQPTRQDPVSYLKRYYGYDRFRPMQEAVIQSITSGRDTVVLMPTGGGKSVCFQVPALMMPGLCVVVSPLIALMKDQVEALHLNGIAAAYINSSQGAKEWREVEANCRQGKIKLLYVSPEKLLSDSFYTFLNSLQLSMFAIDEAHCISSWGHDFRPEYTQLNQLRRWFPQVPIIALTATADRLTRLDIAQRLDMHDPAVFIDSFNRTNLSLQVLPGNNRIGQIVKLLQQKPDTSGIIYCLSRKSCETLAAKLMEKGFSAAFYHAGMDSSERGRIQEAFLRDDVRIMCATIAFGMGIDKSNVRWVMHYNMPKNIEGYYQEIGRAGRDGLPSQTVLFYSFADVATYTQMLTENKPANLDLQLAKLERMKQYAEANTCRRQILLSYFSEELPEPCGNCDVCRNPRVTFDATVLAQKALSAIIRLDGRVPMNTLIDVLRGSRSATVLSNGYDKIKTYGAGADLRFEDWRSYLHQLINIGVIEVAYENHYALRPGILAKDILHNGKTISLVRPDDAPKPVVAEKAPRARTEATRDALFEKLRALRKRLADEQNVPPYVVFTDSTLEDMARQRPTTPEALRNVSGVGERKLEMFGKVFLAEIVEFVMGKVSVGEKPKGSTQLVTFEYYNKGMSIEEISQARQLGPSSVANHLIQLSQAGYDIDLETLITPAERREVEAAIAVVGLEENRTKPIYDHLAGRYDYGKINLTIALMRQ</sequence>
<dbReference type="PANTHER" id="PTHR13710:SF105">
    <property type="entry name" value="ATP-DEPENDENT DNA HELICASE Q1"/>
    <property type="match status" value="1"/>
</dbReference>
<protein>
    <recommendedName>
        <fullName evidence="16">DNA helicase RecQ</fullName>
        <ecNumber evidence="16">5.6.2.4</ecNumber>
    </recommendedName>
</protein>
<dbReference type="PROSITE" id="PS51194">
    <property type="entry name" value="HELICASE_CTER"/>
    <property type="match status" value="1"/>
</dbReference>
<dbReference type="Gene3D" id="3.40.50.300">
    <property type="entry name" value="P-loop containing nucleotide triphosphate hydrolases"/>
    <property type="match status" value="2"/>
</dbReference>
<evidence type="ECO:0000256" key="15">
    <source>
        <dbReference type="ARBA" id="ARBA00034617"/>
    </source>
</evidence>
<dbReference type="GO" id="GO:0003677">
    <property type="term" value="F:DNA binding"/>
    <property type="evidence" value="ECO:0007669"/>
    <property type="project" value="UniProtKB-KW"/>
</dbReference>
<dbReference type="SMART" id="SM00341">
    <property type="entry name" value="HRDC"/>
    <property type="match status" value="1"/>
</dbReference>
<name>A0A939K5Z3_9BACT</name>
<dbReference type="FunFam" id="3.40.50.300:FF:000156">
    <property type="entry name" value="ATP-dependent DNA helicase recQ"/>
    <property type="match status" value="1"/>
</dbReference>
<dbReference type="InterPro" id="IPR004589">
    <property type="entry name" value="DNA_helicase_ATP-dep_RecQ"/>
</dbReference>
<dbReference type="SUPFAM" id="SSF47819">
    <property type="entry name" value="HRDC-like"/>
    <property type="match status" value="1"/>
</dbReference>
<dbReference type="PROSITE" id="PS51192">
    <property type="entry name" value="HELICASE_ATP_BIND_1"/>
    <property type="match status" value="1"/>
</dbReference>
<dbReference type="InterPro" id="IPR006293">
    <property type="entry name" value="DNA_helicase_ATP-dep_RecQ_bac"/>
</dbReference>
<dbReference type="SMART" id="SM00487">
    <property type="entry name" value="DEXDc"/>
    <property type="match status" value="1"/>
</dbReference>
<dbReference type="GO" id="GO:0043138">
    <property type="term" value="F:3'-5' DNA helicase activity"/>
    <property type="evidence" value="ECO:0007669"/>
    <property type="project" value="UniProtKB-EC"/>
</dbReference>